<protein>
    <submittedName>
        <fullName evidence="1">Uncharacterized protein</fullName>
    </submittedName>
</protein>
<accession>A0A8H7UXD3</accession>
<organism evidence="1 2">
    <name type="scientific">Mucor saturninus</name>
    <dbReference type="NCBI Taxonomy" id="64648"/>
    <lineage>
        <taxon>Eukaryota</taxon>
        <taxon>Fungi</taxon>
        <taxon>Fungi incertae sedis</taxon>
        <taxon>Mucoromycota</taxon>
        <taxon>Mucoromycotina</taxon>
        <taxon>Mucoromycetes</taxon>
        <taxon>Mucorales</taxon>
        <taxon>Mucorineae</taxon>
        <taxon>Mucoraceae</taxon>
        <taxon>Mucor</taxon>
    </lineage>
</organism>
<comment type="caution">
    <text evidence="1">The sequence shown here is derived from an EMBL/GenBank/DDBJ whole genome shotgun (WGS) entry which is preliminary data.</text>
</comment>
<proteinExistence type="predicted"/>
<dbReference type="AlphaFoldDB" id="A0A8H7UXD3"/>
<sequence length="90" mass="10482">MDQARNFRIEEIGNDKWDEKKYNDLKEARANCDKIYSELKSVRATISNNQTEMYRLNKILHKQPQPADNINKEVISDEDIKSLAKGEIAV</sequence>
<name>A0A8H7UXD3_9FUNG</name>
<dbReference type="EMBL" id="JAEPRD010000166">
    <property type="protein sequence ID" value="KAG2195608.1"/>
    <property type="molecule type" value="Genomic_DNA"/>
</dbReference>
<evidence type="ECO:0000313" key="2">
    <source>
        <dbReference type="Proteomes" id="UP000603453"/>
    </source>
</evidence>
<gene>
    <name evidence="1" type="ORF">INT47_005976</name>
</gene>
<dbReference type="Proteomes" id="UP000603453">
    <property type="component" value="Unassembled WGS sequence"/>
</dbReference>
<reference evidence="1" key="1">
    <citation type="submission" date="2020-12" db="EMBL/GenBank/DDBJ databases">
        <title>Metabolic potential, ecology and presence of endohyphal bacteria is reflected in genomic diversity of Mucoromycotina.</title>
        <authorList>
            <person name="Muszewska A."/>
            <person name="Okrasinska A."/>
            <person name="Steczkiewicz K."/>
            <person name="Drgas O."/>
            <person name="Orlowska M."/>
            <person name="Perlinska-Lenart U."/>
            <person name="Aleksandrzak-Piekarczyk T."/>
            <person name="Szatraj K."/>
            <person name="Zielenkiewicz U."/>
            <person name="Pilsyk S."/>
            <person name="Malc E."/>
            <person name="Mieczkowski P."/>
            <person name="Kruszewska J.S."/>
            <person name="Biernat P."/>
            <person name="Pawlowska J."/>
        </authorList>
    </citation>
    <scope>NUCLEOTIDE SEQUENCE</scope>
    <source>
        <strain evidence="1">WA0000017839</strain>
    </source>
</reference>
<evidence type="ECO:0000313" key="1">
    <source>
        <dbReference type="EMBL" id="KAG2195608.1"/>
    </source>
</evidence>
<keyword evidence="2" id="KW-1185">Reference proteome</keyword>